<feature type="coiled-coil region" evidence="1">
    <location>
        <begin position="25"/>
        <end position="61"/>
    </location>
</feature>
<dbReference type="Pfam" id="PF19026">
    <property type="entry name" value="UBA_HYPK"/>
    <property type="match status" value="1"/>
</dbReference>
<dbReference type="Gene3D" id="1.10.8.10">
    <property type="entry name" value="DNA helicase RuvA subunit, C-terminal domain"/>
    <property type="match status" value="1"/>
</dbReference>
<dbReference type="CDD" id="cd14361">
    <property type="entry name" value="UBA_HYPK"/>
    <property type="match status" value="1"/>
</dbReference>
<feature type="domain" description="Nascent polypeptide-associated complex subunit alpha-like UBA" evidence="2">
    <location>
        <begin position="60"/>
        <end position="100"/>
    </location>
</feature>
<dbReference type="EMBL" id="HBIN01021647">
    <property type="protein sequence ID" value="CAE0446602.1"/>
    <property type="molecule type" value="Transcribed_RNA"/>
</dbReference>
<sequence>MADDQKDLDTVNDVVEEAVMDAETAKMAQEKSKAAMAELEKTEKLEKLAEIKRNVELANVEIKNDDVELLMNEMLVSKEKAELLLRQQNGDVEKALYELIG</sequence>
<dbReference type="GO" id="GO:0050821">
    <property type="term" value="P:protein stabilization"/>
    <property type="evidence" value="ECO:0007669"/>
    <property type="project" value="TreeGrafter"/>
</dbReference>
<dbReference type="InterPro" id="IPR038922">
    <property type="entry name" value="HYPK_UBA"/>
</dbReference>
<reference evidence="3" key="1">
    <citation type="submission" date="2021-01" db="EMBL/GenBank/DDBJ databases">
        <authorList>
            <person name="Corre E."/>
            <person name="Pelletier E."/>
            <person name="Niang G."/>
            <person name="Scheremetjew M."/>
            <person name="Finn R."/>
            <person name="Kale V."/>
            <person name="Holt S."/>
            <person name="Cochrane G."/>
            <person name="Meng A."/>
            <person name="Brown T."/>
            <person name="Cohen L."/>
        </authorList>
    </citation>
    <scope>NUCLEOTIDE SEQUENCE</scope>
    <source>
        <strain evidence="3">GSBS06</strain>
    </source>
</reference>
<dbReference type="PANTHER" id="PTHR31184">
    <property type="entry name" value="HUNTINGTIN-INTERACTING PROTEIN K FAMILY MEMBER"/>
    <property type="match status" value="1"/>
</dbReference>
<dbReference type="PANTHER" id="PTHR31184:SF2">
    <property type="entry name" value="HUNTINGTIN-INTERACTING PROTEIN K"/>
    <property type="match status" value="1"/>
</dbReference>
<gene>
    <name evidence="3" type="ORF">ASTO00021_LOCUS16593</name>
</gene>
<protein>
    <recommendedName>
        <fullName evidence="2">Nascent polypeptide-associated complex subunit alpha-like UBA domain-containing protein</fullName>
    </recommendedName>
</protein>
<keyword evidence="1" id="KW-0175">Coiled coil</keyword>
<dbReference type="AlphaFoldDB" id="A0A7S3PQB2"/>
<name>A0A7S3PQB2_9STRA</name>
<proteinExistence type="predicted"/>
<evidence type="ECO:0000259" key="2">
    <source>
        <dbReference type="Pfam" id="PF19026"/>
    </source>
</evidence>
<dbReference type="InterPro" id="IPR044034">
    <property type="entry name" value="NAC-like_UBA"/>
</dbReference>
<organism evidence="3">
    <name type="scientific">Aplanochytrium stocchinoi</name>
    <dbReference type="NCBI Taxonomy" id="215587"/>
    <lineage>
        <taxon>Eukaryota</taxon>
        <taxon>Sar</taxon>
        <taxon>Stramenopiles</taxon>
        <taxon>Bigyra</taxon>
        <taxon>Labyrinthulomycetes</taxon>
        <taxon>Thraustochytrida</taxon>
        <taxon>Thraustochytriidae</taxon>
        <taxon>Aplanochytrium</taxon>
    </lineage>
</organism>
<evidence type="ECO:0000256" key="1">
    <source>
        <dbReference type="SAM" id="Coils"/>
    </source>
</evidence>
<evidence type="ECO:0000313" key="3">
    <source>
        <dbReference type="EMBL" id="CAE0446602.1"/>
    </source>
</evidence>
<dbReference type="InterPro" id="IPR052617">
    <property type="entry name" value="Huntingtin-int_K"/>
</dbReference>
<accession>A0A7S3PQB2</accession>